<dbReference type="Gramene" id="HORVU.MOREX.r2.1HG0005920.1">
    <property type="protein sequence ID" value="HORVU.MOREX.r2.1HG0005920.1"/>
    <property type="gene ID" value="HORVU.MOREX.r2.1HG0005920"/>
</dbReference>
<keyword evidence="5" id="KW-1185">Reference proteome</keyword>
<accession>A0A8I6WED3</accession>
<organism evidence="4 5">
    <name type="scientific">Hordeum vulgare subsp. vulgare</name>
    <name type="common">Domesticated barley</name>
    <dbReference type="NCBI Taxonomy" id="112509"/>
    <lineage>
        <taxon>Eukaryota</taxon>
        <taxon>Viridiplantae</taxon>
        <taxon>Streptophyta</taxon>
        <taxon>Embryophyta</taxon>
        <taxon>Tracheophyta</taxon>
        <taxon>Spermatophyta</taxon>
        <taxon>Magnoliopsida</taxon>
        <taxon>Liliopsida</taxon>
        <taxon>Poales</taxon>
        <taxon>Poaceae</taxon>
        <taxon>BOP clade</taxon>
        <taxon>Pooideae</taxon>
        <taxon>Triticodae</taxon>
        <taxon>Triticeae</taxon>
        <taxon>Hordeinae</taxon>
        <taxon>Hordeum</taxon>
    </lineage>
</organism>
<dbReference type="PANTHER" id="PTHR47718:SF7">
    <property type="entry name" value="PROTEIN FAR1-RELATED SEQUENCE"/>
    <property type="match status" value="1"/>
</dbReference>
<evidence type="ECO:0000259" key="3">
    <source>
        <dbReference type="Pfam" id="PF10551"/>
    </source>
</evidence>
<evidence type="ECO:0000313" key="5">
    <source>
        <dbReference type="Proteomes" id="UP000011116"/>
    </source>
</evidence>
<proteinExistence type="predicted"/>
<feature type="domain" description="FAR1" evidence="2">
    <location>
        <begin position="165"/>
        <end position="251"/>
    </location>
</feature>
<dbReference type="InterPro" id="IPR018289">
    <property type="entry name" value="MULE_transposase_dom"/>
</dbReference>
<feature type="compositionally biased region" description="Low complexity" evidence="1">
    <location>
        <begin position="27"/>
        <end position="40"/>
    </location>
</feature>
<dbReference type="Pfam" id="PF10551">
    <property type="entry name" value="MULE"/>
    <property type="match status" value="1"/>
</dbReference>
<dbReference type="Gramene" id="HORVU.MOREX.r3.1HG0008000.1">
    <property type="protein sequence ID" value="HORVU.MOREX.r3.1HG0008000.1"/>
    <property type="gene ID" value="HORVU.MOREX.r3.1HG0008000"/>
</dbReference>
<evidence type="ECO:0000256" key="1">
    <source>
        <dbReference type="SAM" id="MobiDB-lite"/>
    </source>
</evidence>
<dbReference type="Pfam" id="PF03101">
    <property type="entry name" value="FAR1"/>
    <property type="match status" value="1"/>
</dbReference>
<dbReference type="EnsemblPlants" id="HORVU.MOREX.r3.1HG0008000.1">
    <property type="protein sequence ID" value="HORVU.MOREX.r3.1HG0008000.1"/>
    <property type="gene ID" value="HORVU.MOREX.r3.1HG0008000"/>
</dbReference>
<evidence type="ECO:0000259" key="2">
    <source>
        <dbReference type="Pfam" id="PF03101"/>
    </source>
</evidence>
<sequence>MTATSKDLGDGGHKARRSDGVVGGGSTESASAATTTMAAVQDHRTTATIGRDVTEGWSYSSSGTTPSRIQCLEGHVVFSESMSMNPTLITTGHPKVLHPVLANNAMCESSRERMTPSKSNDTSNMFTDDTDKNFIDVDKAEENCVTDKIVPKEGLCFHSEEEAYNFYNAYAKKKGFSVRWTHRKTRADDTLCARYLVCNKEGVKGKHSTHETRKERACTRTSCKARVHFHITPAGVWIIQKIIAEHNHQMVSPDKVHMLRSQRQLQDVDKQMINHMTLAGIRPSKIYNYFEEWCTGAENVPFLEMDSNNYITRKRIKYLETKDAQTLVEYLKNKQAEDPSFFYAVQLNKEDGTLANFFWADGQSIMDYSSFGDVISFDTTFSTNKFEMPFAPLLGLNHHMQTIVFGAAIIFDETTDSFVWLFSTFLQAMSGKEPKTIFTDQCVASINAIGEVFPNTSHRLCLWHLYKNVVKHLSHVIANHPEFLSELKECVYQERSVARFELRWHALLVKYNLEDNSWINNMFKFREKWATVYRRDSFNADMTSTQRSEGMKNAFKTTFNGKLSLSELLEKYYKCVTRLRRKEKYEDYKSRYTDPVLCIPRHPLLKAAATSYTRSLYAYFEAEFQRQFTWSCTMLSNESTIHTYNVKSFYREDGEQWWILTQQLWRYLVLASCMDV</sequence>
<dbReference type="Proteomes" id="UP000011116">
    <property type="component" value="Chromosome 1H"/>
</dbReference>
<feature type="region of interest" description="Disordered" evidence="1">
    <location>
        <begin position="1"/>
        <end position="49"/>
    </location>
</feature>
<evidence type="ECO:0008006" key="6">
    <source>
        <dbReference type="Google" id="ProtNLM"/>
    </source>
</evidence>
<reference evidence="4" key="2">
    <citation type="submission" date="2020-10" db="EMBL/GenBank/DDBJ databases">
        <authorList>
            <person name="Scholz U."/>
            <person name="Mascher M."/>
            <person name="Fiebig A."/>
        </authorList>
    </citation>
    <scope>NUCLEOTIDE SEQUENCE [LARGE SCALE GENOMIC DNA]</scope>
    <source>
        <strain evidence="4">cv. Morex</strain>
    </source>
</reference>
<feature type="domain" description="MULE transposase" evidence="3">
    <location>
        <begin position="374"/>
        <end position="468"/>
    </location>
</feature>
<feature type="compositionally biased region" description="Basic and acidic residues" evidence="1">
    <location>
        <begin position="7"/>
        <end position="19"/>
    </location>
</feature>
<dbReference type="InterPro" id="IPR004330">
    <property type="entry name" value="FAR1_DNA_bnd_dom"/>
</dbReference>
<protein>
    <recommendedName>
        <fullName evidence="6">Protein FAR1-RELATED SEQUENCE</fullName>
    </recommendedName>
</protein>
<reference evidence="4" key="3">
    <citation type="submission" date="2022-01" db="UniProtKB">
        <authorList>
            <consortium name="EnsemblPlants"/>
        </authorList>
    </citation>
    <scope>IDENTIFICATION</scope>
    <source>
        <strain evidence="4">subsp. vulgare</strain>
    </source>
</reference>
<evidence type="ECO:0000313" key="4">
    <source>
        <dbReference type="EnsemblPlants" id="HORVU.MOREX.r3.1HG0008000.1"/>
    </source>
</evidence>
<dbReference type="AlphaFoldDB" id="A0A8I6WED3"/>
<reference evidence="5" key="1">
    <citation type="journal article" date="2012" name="Nature">
        <title>A physical, genetic and functional sequence assembly of the barley genome.</title>
        <authorList>
            <consortium name="The International Barley Genome Sequencing Consortium"/>
            <person name="Mayer K.F."/>
            <person name="Waugh R."/>
            <person name="Brown J.W."/>
            <person name="Schulman A."/>
            <person name="Langridge P."/>
            <person name="Platzer M."/>
            <person name="Fincher G.B."/>
            <person name="Muehlbauer G.J."/>
            <person name="Sato K."/>
            <person name="Close T.J."/>
            <person name="Wise R.P."/>
            <person name="Stein N."/>
        </authorList>
    </citation>
    <scope>NUCLEOTIDE SEQUENCE [LARGE SCALE GENOMIC DNA]</scope>
    <source>
        <strain evidence="5">cv. Morex</strain>
    </source>
</reference>
<dbReference type="PANTHER" id="PTHR47718">
    <property type="entry name" value="OS01G0519700 PROTEIN"/>
    <property type="match status" value="1"/>
</dbReference>
<name>A0A8I6WED3_HORVV</name>